<dbReference type="InterPro" id="IPR015424">
    <property type="entry name" value="PyrdxlP-dep_Trfase"/>
</dbReference>
<reference evidence="1" key="1">
    <citation type="submission" date="2018-05" db="EMBL/GenBank/DDBJ databases">
        <authorList>
            <person name="Lanie J.A."/>
            <person name="Ng W.-L."/>
            <person name="Kazmierczak K.M."/>
            <person name="Andrzejewski T.M."/>
            <person name="Davidsen T.M."/>
            <person name="Wayne K.J."/>
            <person name="Tettelin H."/>
            <person name="Glass J.I."/>
            <person name="Rusch D."/>
            <person name="Podicherti R."/>
            <person name="Tsui H.-C.T."/>
            <person name="Winkler M.E."/>
        </authorList>
    </citation>
    <scope>NUCLEOTIDE SEQUENCE</scope>
</reference>
<gene>
    <name evidence="1" type="ORF">METZ01_LOCUS214413</name>
</gene>
<name>A0A382FFZ2_9ZZZZ</name>
<proteinExistence type="predicted"/>
<dbReference type="Gene3D" id="3.90.1150.10">
    <property type="entry name" value="Aspartate Aminotransferase, domain 1"/>
    <property type="match status" value="1"/>
</dbReference>
<dbReference type="SUPFAM" id="SSF53383">
    <property type="entry name" value="PLP-dependent transferases"/>
    <property type="match status" value="1"/>
</dbReference>
<dbReference type="InterPro" id="IPR015421">
    <property type="entry name" value="PyrdxlP-dep_Trfase_major"/>
</dbReference>
<dbReference type="Pfam" id="PF01041">
    <property type="entry name" value="DegT_DnrJ_EryC1"/>
    <property type="match status" value="1"/>
</dbReference>
<dbReference type="AlphaFoldDB" id="A0A382FFZ2"/>
<feature type="non-terminal residue" evidence="1">
    <location>
        <position position="274"/>
    </location>
</feature>
<protein>
    <submittedName>
        <fullName evidence="1">Uncharacterized protein</fullName>
    </submittedName>
</protein>
<dbReference type="GO" id="GO:0000271">
    <property type="term" value="P:polysaccharide biosynthetic process"/>
    <property type="evidence" value="ECO:0007669"/>
    <property type="project" value="TreeGrafter"/>
</dbReference>
<organism evidence="1">
    <name type="scientific">marine metagenome</name>
    <dbReference type="NCBI Taxonomy" id="408172"/>
    <lineage>
        <taxon>unclassified sequences</taxon>
        <taxon>metagenomes</taxon>
        <taxon>ecological metagenomes</taxon>
    </lineage>
</organism>
<accession>A0A382FFZ2</accession>
<dbReference type="PANTHER" id="PTHR30244">
    <property type="entry name" value="TRANSAMINASE"/>
    <property type="match status" value="1"/>
</dbReference>
<dbReference type="GO" id="GO:0008483">
    <property type="term" value="F:transaminase activity"/>
    <property type="evidence" value="ECO:0007669"/>
    <property type="project" value="TreeGrafter"/>
</dbReference>
<dbReference type="InterPro" id="IPR000653">
    <property type="entry name" value="DegT/StrS_aminotransferase"/>
</dbReference>
<dbReference type="EMBL" id="UINC01049594">
    <property type="protein sequence ID" value="SVB61559.1"/>
    <property type="molecule type" value="Genomic_DNA"/>
</dbReference>
<dbReference type="Gene3D" id="3.40.640.10">
    <property type="entry name" value="Type I PLP-dependent aspartate aminotransferase-like (Major domain)"/>
    <property type="match status" value="1"/>
</dbReference>
<evidence type="ECO:0000313" key="1">
    <source>
        <dbReference type="EMBL" id="SVB61559.1"/>
    </source>
</evidence>
<dbReference type="CDD" id="cd00616">
    <property type="entry name" value="AHBA_syn"/>
    <property type="match status" value="1"/>
</dbReference>
<dbReference type="InterPro" id="IPR015422">
    <property type="entry name" value="PyrdxlP-dep_Trfase_small"/>
</dbReference>
<sequence length="274" mass="29916">MSIQSHERVPYVDIAAQHAPIKDELITAISEVIDSGQFIHGEQVGTFEHQFSELCEVPYSVAVNSGTDAMILALRALSVGPGDEVITVPNSFVASTSCIALVGARPVFVDVGPDLNMDVSLLEAAITPRTKAILPVHLTGRPSEMDPITEIADRHNLYVIEDCAQAVTAEYKGKKVGSIGTIGCFSLHPLKTLNACGDGGILTVNDQYLYDRLITLRNHGLKTRDDCEVWGINSRLDTLQAAILLVKLKYLGQWTTKRRANALFYQETLDSIPR</sequence>
<dbReference type="GO" id="GO:0030170">
    <property type="term" value="F:pyridoxal phosphate binding"/>
    <property type="evidence" value="ECO:0007669"/>
    <property type="project" value="TreeGrafter"/>
</dbReference>
<dbReference type="PANTHER" id="PTHR30244:SF42">
    <property type="entry name" value="UDP-2-ACETAMIDO-2-DEOXY-3-OXO-D-GLUCURONATE AMINOTRANSFERASE"/>
    <property type="match status" value="1"/>
</dbReference>